<comment type="caution">
    <text evidence="1">The sequence shown here is derived from an EMBL/GenBank/DDBJ whole genome shotgun (WGS) entry which is preliminary data.</text>
</comment>
<dbReference type="AlphaFoldDB" id="A0AA38P686"/>
<keyword evidence="2" id="KW-1185">Reference proteome</keyword>
<evidence type="ECO:0000313" key="2">
    <source>
        <dbReference type="Proteomes" id="UP001163846"/>
    </source>
</evidence>
<gene>
    <name evidence="1" type="ORF">F5878DRAFT_643066</name>
</gene>
<organism evidence="1 2">
    <name type="scientific">Lentinula raphanica</name>
    <dbReference type="NCBI Taxonomy" id="153919"/>
    <lineage>
        <taxon>Eukaryota</taxon>
        <taxon>Fungi</taxon>
        <taxon>Dikarya</taxon>
        <taxon>Basidiomycota</taxon>
        <taxon>Agaricomycotina</taxon>
        <taxon>Agaricomycetes</taxon>
        <taxon>Agaricomycetidae</taxon>
        <taxon>Agaricales</taxon>
        <taxon>Marasmiineae</taxon>
        <taxon>Omphalotaceae</taxon>
        <taxon>Lentinula</taxon>
    </lineage>
</organism>
<reference evidence="1" key="1">
    <citation type="submission" date="2022-08" db="EMBL/GenBank/DDBJ databases">
        <authorList>
            <consortium name="DOE Joint Genome Institute"/>
            <person name="Min B."/>
            <person name="Riley R."/>
            <person name="Sierra-Patev S."/>
            <person name="Naranjo-Ortiz M."/>
            <person name="Looney B."/>
            <person name="Konkel Z."/>
            <person name="Slot J.C."/>
            <person name="Sakamoto Y."/>
            <person name="Steenwyk J.L."/>
            <person name="Rokas A."/>
            <person name="Carro J."/>
            <person name="Camarero S."/>
            <person name="Ferreira P."/>
            <person name="Molpeceres G."/>
            <person name="Ruiz-Duenas F.J."/>
            <person name="Serrano A."/>
            <person name="Henrissat B."/>
            <person name="Drula E."/>
            <person name="Hughes K.W."/>
            <person name="Mata J.L."/>
            <person name="Ishikawa N.K."/>
            <person name="Vargas-Isla R."/>
            <person name="Ushijima S."/>
            <person name="Smith C.A."/>
            <person name="Ahrendt S."/>
            <person name="Andreopoulos W."/>
            <person name="He G."/>
            <person name="Labutti K."/>
            <person name="Lipzen A."/>
            <person name="Ng V."/>
            <person name="Sandor L."/>
            <person name="Barry K."/>
            <person name="Martinez A.T."/>
            <person name="Xiao Y."/>
            <person name="Gibbons J.G."/>
            <person name="Terashima K."/>
            <person name="Hibbett D.S."/>
            <person name="Grigoriev I.V."/>
        </authorList>
    </citation>
    <scope>NUCLEOTIDE SEQUENCE</scope>
    <source>
        <strain evidence="1">TFB9207</strain>
    </source>
</reference>
<proteinExistence type="predicted"/>
<feature type="non-terminal residue" evidence="1">
    <location>
        <position position="229"/>
    </location>
</feature>
<dbReference type="EMBL" id="MU806273">
    <property type="protein sequence ID" value="KAJ3837080.1"/>
    <property type="molecule type" value="Genomic_DNA"/>
</dbReference>
<evidence type="ECO:0000313" key="1">
    <source>
        <dbReference type="EMBL" id="KAJ3837080.1"/>
    </source>
</evidence>
<sequence length="229" mass="26550">NVRMSFMNATSIIRKLGHPRQRAKNTASAERSIPIWKKRTTVIDTIDEDQLIDKPSLSYLLPVLLDPEDEITIQDMEKLIDEVTSGKFSDPHYNENLHEMNHLVNEFIEAKNIGEALTKDSPLEIQPVETLGACAELFTQRVSNESLFHEQGPYTEEDIPRLREKWIESCKDIMSGVPERMPPFREVNHTIPLIDEKKKYRYYLPRCPDSLRGQLAEKIAKKTERYESP</sequence>
<protein>
    <submittedName>
        <fullName evidence="1">Uncharacterized protein</fullName>
    </submittedName>
</protein>
<accession>A0AA38P686</accession>
<dbReference type="Proteomes" id="UP001163846">
    <property type="component" value="Unassembled WGS sequence"/>
</dbReference>
<name>A0AA38P686_9AGAR</name>